<dbReference type="Proteomes" id="UP001162029">
    <property type="component" value="Unassembled WGS sequence"/>
</dbReference>
<organism evidence="2 3">
    <name type="scientific">Peronospora destructor</name>
    <dbReference type="NCBI Taxonomy" id="86335"/>
    <lineage>
        <taxon>Eukaryota</taxon>
        <taxon>Sar</taxon>
        <taxon>Stramenopiles</taxon>
        <taxon>Oomycota</taxon>
        <taxon>Peronosporomycetes</taxon>
        <taxon>Peronosporales</taxon>
        <taxon>Peronosporaceae</taxon>
        <taxon>Peronospora</taxon>
    </lineage>
</organism>
<evidence type="ECO:0000256" key="1">
    <source>
        <dbReference type="SAM" id="MobiDB-lite"/>
    </source>
</evidence>
<sequence>MTDKHSPFQRSTSPLRTKRSLTFSSPSSAVSLLHPSLSPAHSKASTDRALTFLQSARDRNVPVRFGKWSREEDAYLAKLIMLFQSGLLAEIETKTSLRSWLAQMLNCCPMRISKKQMHGHQFEGKAKYKRSSSKLDAMTQQQYNELCNELWQLRAEFLKAWAKDEYGKRSVKMRTKESNFNDWYDRVLRLVPTPKIAKRSSLDEYKTKRKIESVDELRREMHNENKKQKVEMLVEIRATTTMEETQDKIKTLEPVEMSIPLEPVPFSFSSALVSSPTISALTPLPTAYCSESGSMSDYWLADFDDRVNQMGTDDQKKVNFKTNEAHYNFCDDQVHVSVHLPDYQNSLTDLSRSHRSSRVVIDYGAPSCWHSNEDSNHTSFDEYSHWMENDMTEETSMSMEPAIVGWADSSPIAHMTYSPTLNFL</sequence>
<dbReference type="AlphaFoldDB" id="A0AAV0U6F1"/>
<dbReference type="PANTHER" id="PTHR35213:SF3">
    <property type="entry name" value="MYB-LIKE DOMAIN-CONTAINING PROTEIN"/>
    <property type="match status" value="1"/>
</dbReference>
<dbReference type="PANTHER" id="PTHR35213">
    <property type="entry name" value="RING-TYPE DOMAIN-CONTAINING PROTEIN-RELATED"/>
    <property type="match status" value="1"/>
</dbReference>
<evidence type="ECO:0000313" key="2">
    <source>
        <dbReference type="EMBL" id="CAI5732485.1"/>
    </source>
</evidence>
<reference evidence="2" key="1">
    <citation type="submission" date="2022-12" db="EMBL/GenBank/DDBJ databases">
        <authorList>
            <person name="Webb A."/>
        </authorList>
    </citation>
    <scope>NUCLEOTIDE SEQUENCE</scope>
    <source>
        <strain evidence="2">Pd1</strain>
    </source>
</reference>
<dbReference type="EMBL" id="CANTFM010000967">
    <property type="protein sequence ID" value="CAI5732485.1"/>
    <property type="molecule type" value="Genomic_DNA"/>
</dbReference>
<protein>
    <submittedName>
        <fullName evidence="2">Uncharacterized protein</fullName>
    </submittedName>
</protein>
<feature type="compositionally biased region" description="Polar residues" evidence="1">
    <location>
        <begin position="8"/>
        <end position="22"/>
    </location>
</feature>
<gene>
    <name evidence="2" type="ORF">PDE001_LOCUS5119</name>
</gene>
<evidence type="ECO:0000313" key="3">
    <source>
        <dbReference type="Proteomes" id="UP001162029"/>
    </source>
</evidence>
<keyword evidence="3" id="KW-1185">Reference proteome</keyword>
<comment type="caution">
    <text evidence="2">The sequence shown here is derived from an EMBL/GenBank/DDBJ whole genome shotgun (WGS) entry which is preliminary data.</text>
</comment>
<proteinExistence type="predicted"/>
<accession>A0AAV0U6F1</accession>
<feature type="region of interest" description="Disordered" evidence="1">
    <location>
        <begin position="1"/>
        <end position="22"/>
    </location>
</feature>
<name>A0AAV0U6F1_9STRA</name>